<feature type="region of interest" description="Disordered" evidence="7">
    <location>
        <begin position="1"/>
        <end position="32"/>
    </location>
</feature>
<comment type="similarity">
    <text evidence="6">Belongs to the NFYA/HAP2 subunit family.</text>
</comment>
<feature type="compositionally biased region" description="Low complexity" evidence="7">
    <location>
        <begin position="243"/>
        <end position="281"/>
    </location>
</feature>
<evidence type="ECO:0000313" key="9">
    <source>
        <dbReference type="RefSeq" id="XP_034102914.1"/>
    </source>
</evidence>
<feature type="region of interest" description="Disordered" evidence="7">
    <location>
        <begin position="344"/>
        <end position="403"/>
    </location>
</feature>
<gene>
    <name evidence="9" type="primary">LOC117567194</name>
</gene>
<dbReference type="RefSeq" id="XP_034102914.1">
    <property type="nucleotide sequence ID" value="XM_034247023.2"/>
</dbReference>
<comment type="function">
    <text evidence="6">Component of the sequence-specific heterotrimeric transcription factor (NF-Y) which specifically recognizes a 5'-CCAAT-3' box motif found in the promoters of its target genes.</text>
</comment>
<evidence type="ECO:0000256" key="2">
    <source>
        <dbReference type="ARBA" id="ARBA00023015"/>
    </source>
</evidence>
<evidence type="ECO:0000256" key="6">
    <source>
        <dbReference type="RuleBase" id="RU367155"/>
    </source>
</evidence>
<keyword evidence="3 6" id="KW-0238">DNA-binding</keyword>
<reference evidence="9" key="1">
    <citation type="submission" date="2025-08" db="UniProtKB">
        <authorList>
            <consortium name="RefSeq"/>
        </authorList>
    </citation>
    <scope>IDENTIFICATION</scope>
    <source>
        <strain evidence="9">15112-1751.03</strain>
        <tissue evidence="9">Whole Adult</tissue>
    </source>
</reference>
<dbReference type="InterPro" id="IPR001289">
    <property type="entry name" value="NFYA"/>
</dbReference>
<dbReference type="AlphaFoldDB" id="A0A6P8WII8"/>
<dbReference type="OrthoDB" id="1097733at2759"/>
<dbReference type="CTD" id="39091"/>
<organism evidence="8 9">
    <name type="scientific">Drosophila albomicans</name>
    <name type="common">Fruit fly</name>
    <dbReference type="NCBI Taxonomy" id="7291"/>
    <lineage>
        <taxon>Eukaryota</taxon>
        <taxon>Metazoa</taxon>
        <taxon>Ecdysozoa</taxon>
        <taxon>Arthropoda</taxon>
        <taxon>Hexapoda</taxon>
        <taxon>Insecta</taxon>
        <taxon>Pterygota</taxon>
        <taxon>Neoptera</taxon>
        <taxon>Endopterygota</taxon>
        <taxon>Diptera</taxon>
        <taxon>Brachycera</taxon>
        <taxon>Muscomorpha</taxon>
        <taxon>Ephydroidea</taxon>
        <taxon>Drosophilidae</taxon>
        <taxon>Drosophila</taxon>
    </lineage>
</organism>
<dbReference type="GO" id="GO:0003677">
    <property type="term" value="F:DNA binding"/>
    <property type="evidence" value="ECO:0007669"/>
    <property type="project" value="UniProtKB-KW"/>
</dbReference>
<feature type="compositionally biased region" description="Acidic residues" evidence="7">
    <location>
        <begin position="282"/>
        <end position="296"/>
    </location>
</feature>
<comment type="subcellular location">
    <subcellularLocation>
        <location evidence="1 6">Nucleus</location>
    </subcellularLocation>
</comment>
<dbReference type="PANTHER" id="PTHR12632">
    <property type="entry name" value="TRANSCRIPTION FACTOR NF-Y ALPHA-RELATED"/>
    <property type="match status" value="1"/>
</dbReference>
<feature type="compositionally biased region" description="Polar residues" evidence="7">
    <location>
        <begin position="1"/>
        <end position="18"/>
    </location>
</feature>
<keyword evidence="4 6" id="KW-0804">Transcription</keyword>
<evidence type="ECO:0000256" key="7">
    <source>
        <dbReference type="SAM" id="MobiDB-lite"/>
    </source>
</evidence>
<evidence type="ECO:0000256" key="1">
    <source>
        <dbReference type="ARBA" id="ARBA00004123"/>
    </source>
</evidence>
<feature type="compositionally biased region" description="Polar residues" evidence="7">
    <location>
        <begin position="391"/>
        <end position="403"/>
    </location>
</feature>
<dbReference type="Proteomes" id="UP000515160">
    <property type="component" value="Chromosome 3"/>
</dbReference>
<dbReference type="Pfam" id="PF02045">
    <property type="entry name" value="CBFB_NFYA"/>
    <property type="match status" value="1"/>
</dbReference>
<feature type="compositionally biased region" description="Low complexity" evidence="7">
    <location>
        <begin position="19"/>
        <end position="32"/>
    </location>
</feature>
<dbReference type="Gene3D" id="6.10.250.2430">
    <property type="match status" value="1"/>
</dbReference>
<keyword evidence="8" id="KW-1185">Reference proteome</keyword>
<comment type="subunit">
    <text evidence="6">Heterotrimer.</text>
</comment>
<feature type="compositionally biased region" description="Basic and acidic residues" evidence="7">
    <location>
        <begin position="344"/>
        <end position="356"/>
    </location>
</feature>
<proteinExistence type="inferred from homology"/>
<evidence type="ECO:0000313" key="8">
    <source>
        <dbReference type="Proteomes" id="UP000515160"/>
    </source>
</evidence>
<feature type="region of interest" description="Disordered" evidence="7">
    <location>
        <begin position="243"/>
        <end position="297"/>
    </location>
</feature>
<protein>
    <recommendedName>
        <fullName evidence="6">Nuclear transcription factor Y subunit</fullName>
    </recommendedName>
</protein>
<dbReference type="SMART" id="SM00521">
    <property type="entry name" value="CBF"/>
    <property type="match status" value="1"/>
</dbReference>
<sequence>MDNHFSSNHRTTATPARMSTNNNNSTNSNNTNVNNVVNNPNTNNNAATTTATATVGGQPIQVIPMPLLPAGAAQIIIGQQPQAQGGAATAGTLQPQLIPLQANQIMLQATQQQPQMQVMQLPDGQTLFYQTPTITSLDPNTIGAAAAAAAAATPHYVNINGQLVQITTAPSANQATAATAGQQIIMLPQMAAVNAAAVAATAAANNATQGGNAVISNVQQQQQQQQAAQLQVQVQTGPVVGSTTSAGVAGGNSSNNSGGGNNNANSSSADVSTSTTGTNTNSEEDENSKGEADEEPLYVNAKQYKRILIRRQARAKLESRIPKERCKYLHESRHRHAMNRARGEGGRFHSAQEKGDQSGLDGISLPLTPSGGATLSRGTARAPPKLIAPHQTPSITITAIKSE</sequence>
<keyword evidence="2 6" id="KW-0805">Transcription regulation</keyword>
<dbReference type="GO" id="GO:0003700">
    <property type="term" value="F:DNA-binding transcription factor activity"/>
    <property type="evidence" value="ECO:0007669"/>
    <property type="project" value="UniProtKB-UniRule"/>
</dbReference>
<evidence type="ECO:0000256" key="4">
    <source>
        <dbReference type="ARBA" id="ARBA00023163"/>
    </source>
</evidence>
<accession>A0A6P8WII8</accession>
<dbReference type="GO" id="GO:0005634">
    <property type="term" value="C:nucleus"/>
    <property type="evidence" value="ECO:0007669"/>
    <property type="project" value="UniProtKB-SubCell"/>
</dbReference>
<evidence type="ECO:0000256" key="3">
    <source>
        <dbReference type="ARBA" id="ARBA00023125"/>
    </source>
</evidence>
<keyword evidence="5 6" id="KW-0539">Nucleus</keyword>
<evidence type="ECO:0000256" key="5">
    <source>
        <dbReference type="ARBA" id="ARBA00023242"/>
    </source>
</evidence>
<dbReference type="GeneID" id="117567194"/>
<name>A0A6P8WII8_DROAB</name>
<dbReference type="PROSITE" id="PS51152">
    <property type="entry name" value="NFYA_HAP2_2"/>
    <property type="match status" value="1"/>
</dbReference>